<reference evidence="2" key="1">
    <citation type="submission" date="2021-09" db="EMBL/GenBank/DDBJ databases">
        <authorList>
            <consortium name="AG Swart"/>
            <person name="Singh M."/>
            <person name="Singh A."/>
            <person name="Seah K."/>
            <person name="Emmerich C."/>
        </authorList>
    </citation>
    <scope>NUCLEOTIDE SEQUENCE</scope>
    <source>
        <strain evidence="2">ATCC30299</strain>
    </source>
</reference>
<evidence type="ECO:0000313" key="3">
    <source>
        <dbReference type="Proteomes" id="UP001162131"/>
    </source>
</evidence>
<gene>
    <name evidence="2" type="ORF">BSTOLATCC_MIC61031</name>
</gene>
<dbReference type="EMBL" id="CAJZBQ010000058">
    <property type="protein sequence ID" value="CAG9334413.1"/>
    <property type="molecule type" value="Genomic_DNA"/>
</dbReference>
<keyword evidence="3" id="KW-1185">Reference proteome</keyword>
<evidence type="ECO:0008006" key="4">
    <source>
        <dbReference type="Google" id="ProtNLM"/>
    </source>
</evidence>
<dbReference type="Proteomes" id="UP001162131">
    <property type="component" value="Unassembled WGS sequence"/>
</dbReference>
<organism evidence="2 3">
    <name type="scientific">Blepharisma stoltei</name>
    <dbReference type="NCBI Taxonomy" id="1481888"/>
    <lineage>
        <taxon>Eukaryota</taxon>
        <taxon>Sar</taxon>
        <taxon>Alveolata</taxon>
        <taxon>Ciliophora</taxon>
        <taxon>Postciliodesmatophora</taxon>
        <taxon>Heterotrichea</taxon>
        <taxon>Heterotrichida</taxon>
        <taxon>Blepharismidae</taxon>
        <taxon>Blepharisma</taxon>
    </lineage>
</organism>
<keyword evidence="1" id="KW-0175">Coiled coil</keyword>
<comment type="caution">
    <text evidence="2">The sequence shown here is derived from an EMBL/GenBank/DDBJ whole genome shotgun (WGS) entry which is preliminary data.</text>
</comment>
<evidence type="ECO:0000313" key="2">
    <source>
        <dbReference type="EMBL" id="CAG9334413.1"/>
    </source>
</evidence>
<evidence type="ECO:0000256" key="1">
    <source>
        <dbReference type="SAM" id="Coils"/>
    </source>
</evidence>
<proteinExistence type="predicted"/>
<name>A0AAU9K8T2_9CILI</name>
<feature type="coiled-coil region" evidence="1">
    <location>
        <begin position="228"/>
        <end position="296"/>
    </location>
</feature>
<protein>
    <recommendedName>
        <fullName evidence="4">Trichohyalin-plectin-homology domain-containing protein</fullName>
    </recommendedName>
</protein>
<accession>A0AAU9K8T2</accession>
<feature type="coiled-coil region" evidence="1">
    <location>
        <begin position="107"/>
        <end position="181"/>
    </location>
</feature>
<sequence length="427" mass="52213">MTLRKPKIDEWGVILEKQLELNKIHEIDEKARQAHEKEFLRRELDYQQSLKEAQKRQKLNLIAKDYEDVQERTNWFRRQDLIKREQERMQKSEIAENLLNHHSFIKQREAEERKQKYLEELEQAKIARQNIEIDEQRKIAQKIQLNREQQMIRQLQEEQAKERKQIDMNEKQREMELIMQRKERDDKREREYKQHYQHIYEDQLNKAIRFSSVIAKEMQKDSQIDNWIEKGVENYQQKLAEKEAYEREVKERNAKAVKDMLRNQIEQKESQKRKEMEEYRKEQEELNKRVEFSRMLEEERERQKFMQKQDYVDQLLRQTKAEEDSKAYTFKLSDHEKLLNKNLLDEAILSRRFKRGADEIVKGRSPSQSLEETNPRKILAYEYNAPIIGETQSLRHRGNNYKRINPITGIEYGYELPKSSLNNSLLW</sequence>
<dbReference type="AlphaFoldDB" id="A0AAU9K8T2"/>